<dbReference type="RefSeq" id="WP_255160473.1">
    <property type="nucleotide sequence ID" value="NZ_CP101497.1"/>
</dbReference>
<dbReference type="Pfam" id="PF04577">
    <property type="entry name" value="Glyco_transf_61"/>
    <property type="match status" value="1"/>
</dbReference>
<organism evidence="2 3">
    <name type="scientific">Microcella humidisoli</name>
    <dbReference type="NCBI Taxonomy" id="2963406"/>
    <lineage>
        <taxon>Bacteria</taxon>
        <taxon>Bacillati</taxon>
        <taxon>Actinomycetota</taxon>
        <taxon>Actinomycetes</taxon>
        <taxon>Micrococcales</taxon>
        <taxon>Microbacteriaceae</taxon>
        <taxon>Microcella</taxon>
    </lineage>
</organism>
<evidence type="ECO:0000259" key="1">
    <source>
        <dbReference type="Pfam" id="PF04577"/>
    </source>
</evidence>
<protein>
    <submittedName>
        <fullName evidence="2">Glycosyltransferase family 61 protein</fullName>
    </submittedName>
</protein>
<name>A0ABY5FYY0_9MICO</name>
<evidence type="ECO:0000313" key="3">
    <source>
        <dbReference type="Proteomes" id="UP001060039"/>
    </source>
</evidence>
<feature type="domain" description="Glycosyltransferase 61 catalytic" evidence="1">
    <location>
        <begin position="132"/>
        <end position="299"/>
    </location>
</feature>
<sequence length="359" mass="39017">MGLFRRTHDDWRARLRTIDESTADGAVWHRATDAAPYPLPAPQQFGDRAVPVEQFFEPHMPERGVLEVPAATIVGSGGWVLDAAGRGLHELTWFGSRADLITDPEAPPLPDRRARRRRGTALVLMSTWGEHYGHFVPDALGRLAVVRAAGIDLDQIDTIVVPDHRSAEGDRVLRRLGLDDDRLVRLARGEQVRADRVLAPTLPGLRRQYLPMVPRLFRASLGDPAPGTRRLLVVRRGYEREPVEQAAIEQLALDRGFELYDPMQSADQAADFAAAAVVVGVSGSALTGLVHCAPGTAVVELFSDAHLYGYYCSLAAAGDLRYGAVIGRSDDAPRDMGPSAAPFSLDLDAVTAALDWAVA</sequence>
<accession>A0ABY5FYY0</accession>
<dbReference type="Proteomes" id="UP001060039">
    <property type="component" value="Chromosome"/>
</dbReference>
<dbReference type="EMBL" id="CP101497">
    <property type="protein sequence ID" value="UTT63341.1"/>
    <property type="molecule type" value="Genomic_DNA"/>
</dbReference>
<keyword evidence="3" id="KW-1185">Reference proteome</keyword>
<proteinExistence type="predicted"/>
<gene>
    <name evidence="2" type="ORF">NNL39_04350</name>
</gene>
<evidence type="ECO:0000313" key="2">
    <source>
        <dbReference type="EMBL" id="UTT63341.1"/>
    </source>
</evidence>
<dbReference type="InterPro" id="IPR049625">
    <property type="entry name" value="Glyco_transf_61_cat"/>
</dbReference>
<reference evidence="2" key="1">
    <citation type="submission" date="2022-07" db="EMBL/GenBank/DDBJ databases">
        <title>Taxonomic analysis of Microcella humidisoli nov. sp., isolated from riverside soil.</title>
        <authorList>
            <person name="Molina K.M."/>
            <person name="Kim S.B."/>
        </authorList>
    </citation>
    <scope>NUCLEOTIDE SEQUENCE</scope>
    <source>
        <strain evidence="2">MMS21-STM10</strain>
    </source>
</reference>